<keyword evidence="1" id="KW-0472">Membrane</keyword>
<accession>A0A2S9QGA3</accession>
<evidence type="ECO:0000256" key="1">
    <source>
        <dbReference type="SAM" id="Phobius"/>
    </source>
</evidence>
<dbReference type="RefSeq" id="WP_105861990.1">
    <property type="nucleotide sequence ID" value="NZ_PUEJ01000003.1"/>
</dbReference>
<dbReference type="PANTHER" id="PTHR45737:SF6">
    <property type="entry name" value="VON WILLEBRAND FACTOR A DOMAIN-CONTAINING PROTEIN 5A"/>
    <property type="match status" value="1"/>
</dbReference>
<name>A0A2S9QGA3_9HYPH</name>
<dbReference type="PROSITE" id="PS51468">
    <property type="entry name" value="VIT"/>
    <property type="match status" value="1"/>
</dbReference>
<evidence type="ECO:0000313" key="4">
    <source>
        <dbReference type="EMBL" id="PRH88330.1"/>
    </source>
</evidence>
<dbReference type="AlphaFoldDB" id="A0A2S9QGA3"/>
<comment type="caution">
    <text evidence="4">The sequence shown here is derived from an EMBL/GenBank/DDBJ whole genome shotgun (WGS) entry which is preliminary data.</text>
</comment>
<dbReference type="SMART" id="SM00327">
    <property type="entry name" value="VWA"/>
    <property type="match status" value="1"/>
</dbReference>
<reference evidence="4 5" key="1">
    <citation type="submission" date="2018-02" db="EMBL/GenBank/DDBJ databases">
        <title>Whole genome sequencing of endophytic bacterium.</title>
        <authorList>
            <person name="Eedara R."/>
            <person name="Podile A.R."/>
        </authorList>
    </citation>
    <scope>NUCLEOTIDE SEQUENCE [LARGE SCALE GENOMIC DNA]</scope>
    <source>
        <strain evidence="4 5">RP1T</strain>
    </source>
</reference>
<sequence length="751" mass="81016">MNQAVAGRQTGRRRHPHSGIGRRAMGALAERFLMVVLILATFLLFVVGAYASPRVTVDDVKAGSLLLRTEDPGSYVEAVRTATDVQLGVSGPTIRATVTQMFHNPGKSWVEGIYVFPLPDGAAVDTMKMVVGQRVVVADIKEKQQAKLVYERAKAEGKKAALVEQQRPNMFMNSIANIGPGDTVVIQIEYQEPVRQADNTFSLRVPLVVAPRFSPSTVGAGSAETVTFQDKSGWGAVTPAPASGQVPQAPVLDPRENAPVNPVQIRIDLDAGFALGEVKSTFHPIKITEKGPRARHIELASGPVPSDRDFELTWQAQPSQTPSVGLFREKVGSDDYLIAYVTPPTARSAQADQRPRDVTFVIDNSGSMGGTSIEQARASLAYALGRLTPSDRFNVIRFDDTFTNLFGGTLPATPENVARAQDYVSRLQADGGTMMVAPMLEALKDSHEGEKGFLRQVVFITDGGIDNEQDLFDTIASHRGRSRVFMVGIGSAPNSYLMTRAAELGGGAFMQIGSVDQVQERMKQLVDKLESPAMTNIDIAFSGGAADVTPRILPDLYHGETLVLAAKVKHLTGSVEVRGLIDSKGWSIALPVAGAAEGAGISKLWARRKIDDAEVAQTLRQIGREEADKRILALALDHHLVTRLTSLVAVDKTPIRPRGVHLSRSDVPLNLPAGWDFDKVFGIKGEAAADREQRQALLDLDGRKVQTIDASRAISLPQTATDAELRLIIGGLLLAGGLAFGFLTRRRRALA</sequence>
<evidence type="ECO:0000313" key="5">
    <source>
        <dbReference type="Proteomes" id="UP000237682"/>
    </source>
</evidence>
<dbReference type="InterPro" id="IPR036465">
    <property type="entry name" value="vWFA_dom_sf"/>
</dbReference>
<organism evidence="4 5">
    <name type="scientific">Labrys okinawensis</name>
    <dbReference type="NCBI Taxonomy" id="346911"/>
    <lineage>
        <taxon>Bacteria</taxon>
        <taxon>Pseudomonadati</taxon>
        <taxon>Pseudomonadota</taxon>
        <taxon>Alphaproteobacteria</taxon>
        <taxon>Hyphomicrobiales</taxon>
        <taxon>Xanthobacteraceae</taxon>
        <taxon>Labrys</taxon>
    </lineage>
</organism>
<dbReference type="InterPro" id="IPR022440">
    <property type="entry name" value="CHP03788"/>
</dbReference>
<feature type="transmembrane region" description="Helical" evidence="1">
    <location>
        <begin position="725"/>
        <end position="743"/>
    </location>
</feature>
<dbReference type="NCBIfam" id="TIGR03788">
    <property type="entry name" value="marine_srt_targ"/>
    <property type="match status" value="1"/>
</dbReference>
<dbReference type="Proteomes" id="UP000237682">
    <property type="component" value="Unassembled WGS sequence"/>
</dbReference>
<keyword evidence="5" id="KW-1185">Reference proteome</keyword>
<dbReference type="Pfam" id="PF13768">
    <property type="entry name" value="VWA_3"/>
    <property type="match status" value="1"/>
</dbReference>
<dbReference type="SMART" id="SM00609">
    <property type="entry name" value="VIT"/>
    <property type="match status" value="1"/>
</dbReference>
<feature type="domain" description="VIT" evidence="3">
    <location>
        <begin position="64"/>
        <end position="192"/>
    </location>
</feature>
<protein>
    <submittedName>
        <fullName evidence="4">Marine proteobacterial sortase target protein</fullName>
    </submittedName>
</protein>
<dbReference type="Gene3D" id="3.40.50.410">
    <property type="entry name" value="von Willebrand factor, type A domain"/>
    <property type="match status" value="1"/>
</dbReference>
<dbReference type="PANTHER" id="PTHR45737">
    <property type="entry name" value="VON WILLEBRAND FACTOR A DOMAIN-CONTAINING PROTEIN 5A"/>
    <property type="match status" value="1"/>
</dbReference>
<dbReference type="Pfam" id="PF08487">
    <property type="entry name" value="VIT"/>
    <property type="match status" value="1"/>
</dbReference>
<dbReference type="OrthoDB" id="9784383at2"/>
<proteinExistence type="predicted"/>
<dbReference type="InterPro" id="IPR013694">
    <property type="entry name" value="VIT"/>
</dbReference>
<keyword evidence="1" id="KW-0812">Transmembrane</keyword>
<evidence type="ECO:0000259" key="3">
    <source>
        <dbReference type="PROSITE" id="PS51468"/>
    </source>
</evidence>
<evidence type="ECO:0000259" key="2">
    <source>
        <dbReference type="PROSITE" id="PS50234"/>
    </source>
</evidence>
<dbReference type="SUPFAM" id="SSF53300">
    <property type="entry name" value="vWA-like"/>
    <property type="match status" value="1"/>
</dbReference>
<feature type="domain" description="VWFA" evidence="2">
    <location>
        <begin position="357"/>
        <end position="529"/>
    </location>
</feature>
<feature type="transmembrane region" description="Helical" evidence="1">
    <location>
        <begin position="32"/>
        <end position="51"/>
    </location>
</feature>
<gene>
    <name evidence="4" type="ORF">C5L14_09905</name>
</gene>
<dbReference type="PROSITE" id="PS50234">
    <property type="entry name" value="VWFA"/>
    <property type="match status" value="1"/>
</dbReference>
<keyword evidence="1" id="KW-1133">Transmembrane helix</keyword>
<dbReference type="InterPro" id="IPR002035">
    <property type="entry name" value="VWF_A"/>
</dbReference>
<dbReference type="EMBL" id="PUEJ01000003">
    <property type="protein sequence ID" value="PRH88330.1"/>
    <property type="molecule type" value="Genomic_DNA"/>
</dbReference>